<evidence type="ECO:0000313" key="1">
    <source>
        <dbReference type="EMBL" id="GJT03418.1"/>
    </source>
</evidence>
<accession>A0ABQ5AQ64</accession>
<sequence length="292" mass="33650">MYQSTQAMHMLTKPQVFYDDTHKQALGYQHPFNLKKAQRIQPTLYDGSVIAKEHAVISVINDEETLILEEESRSKMLDKQNNPISIENKIKISPIDHSKLNKIKEDFGKHFVTQKELSVEQAFWLKHASFSETPVTSHTPVRNEAPSELPKVSLVNKSLKKLKYQLANFDKVMKKRTTSDAITADKNTFEIEKNELKLDNECILEHIICQDVMNTVMYADVKFDNVLPVPNTFLDDNFALDMMKMENDRLMELLVSQDLVHTAVNSIAVINDYKSMERSYIEEDEKNLKLAA</sequence>
<reference evidence="1" key="1">
    <citation type="journal article" date="2022" name="Int. J. Mol. Sci.">
        <title>Draft Genome of Tanacetum Coccineum: Genomic Comparison of Closely Related Tanacetum-Family Plants.</title>
        <authorList>
            <person name="Yamashiro T."/>
            <person name="Shiraishi A."/>
            <person name="Nakayama K."/>
            <person name="Satake H."/>
        </authorList>
    </citation>
    <scope>NUCLEOTIDE SEQUENCE</scope>
</reference>
<evidence type="ECO:0000313" key="2">
    <source>
        <dbReference type="Proteomes" id="UP001151760"/>
    </source>
</evidence>
<name>A0ABQ5AQ64_9ASTR</name>
<reference evidence="1" key="2">
    <citation type="submission" date="2022-01" db="EMBL/GenBank/DDBJ databases">
        <authorList>
            <person name="Yamashiro T."/>
            <person name="Shiraishi A."/>
            <person name="Satake H."/>
            <person name="Nakayama K."/>
        </authorList>
    </citation>
    <scope>NUCLEOTIDE SEQUENCE</scope>
</reference>
<protein>
    <submittedName>
        <fullName evidence="1">Uncharacterized protein</fullName>
    </submittedName>
</protein>
<proteinExistence type="predicted"/>
<organism evidence="1 2">
    <name type="scientific">Tanacetum coccineum</name>
    <dbReference type="NCBI Taxonomy" id="301880"/>
    <lineage>
        <taxon>Eukaryota</taxon>
        <taxon>Viridiplantae</taxon>
        <taxon>Streptophyta</taxon>
        <taxon>Embryophyta</taxon>
        <taxon>Tracheophyta</taxon>
        <taxon>Spermatophyta</taxon>
        <taxon>Magnoliopsida</taxon>
        <taxon>eudicotyledons</taxon>
        <taxon>Gunneridae</taxon>
        <taxon>Pentapetalae</taxon>
        <taxon>asterids</taxon>
        <taxon>campanulids</taxon>
        <taxon>Asterales</taxon>
        <taxon>Asteraceae</taxon>
        <taxon>Asteroideae</taxon>
        <taxon>Anthemideae</taxon>
        <taxon>Anthemidinae</taxon>
        <taxon>Tanacetum</taxon>
    </lineage>
</organism>
<gene>
    <name evidence="1" type="ORF">Tco_0824587</name>
</gene>
<keyword evidence="2" id="KW-1185">Reference proteome</keyword>
<dbReference type="Proteomes" id="UP001151760">
    <property type="component" value="Unassembled WGS sequence"/>
</dbReference>
<dbReference type="EMBL" id="BQNB010012426">
    <property type="protein sequence ID" value="GJT03418.1"/>
    <property type="molecule type" value="Genomic_DNA"/>
</dbReference>
<comment type="caution">
    <text evidence="1">The sequence shown here is derived from an EMBL/GenBank/DDBJ whole genome shotgun (WGS) entry which is preliminary data.</text>
</comment>